<accession>A0A4R4NGI9</accession>
<evidence type="ECO:0000259" key="2">
    <source>
        <dbReference type="Pfam" id="PF13588"/>
    </source>
</evidence>
<evidence type="ECO:0000313" key="4">
    <source>
        <dbReference type="Proteomes" id="UP000295157"/>
    </source>
</evidence>
<sequence>MSEQAAQAIVGNEQTEVSKEGVSSPTRKPAGARAVPKWEADARDRVRAAIRRYSKPLTDLIARDANEGDTRLLITDFLCAGLGYDKYDDLTTEYQVKGEFADYGIRIDKQLIAFIEVKRCSQKLNVKHLRQVQMYAVNEGVEWMILSNGQVWQAYHMTAGLPVVIDLALEVDLLSESGLSAKTDALFYLTKEAFKRRLIDDLWRARAATSPKSLAQVLLSDVVTDAVRKELRRQTNHNADVGEIHRILRSEVLRPETLL</sequence>
<organism evidence="3 4">
    <name type="scientific">Nonomuraea longispora</name>
    <dbReference type="NCBI Taxonomy" id="1848320"/>
    <lineage>
        <taxon>Bacteria</taxon>
        <taxon>Bacillati</taxon>
        <taxon>Actinomycetota</taxon>
        <taxon>Actinomycetes</taxon>
        <taxon>Streptosporangiales</taxon>
        <taxon>Streptosporangiaceae</taxon>
        <taxon>Nonomuraea</taxon>
    </lineage>
</organism>
<feature type="region of interest" description="Disordered" evidence="1">
    <location>
        <begin position="1"/>
        <end position="36"/>
    </location>
</feature>
<name>A0A4R4NGI9_9ACTN</name>
<dbReference type="Pfam" id="PF13588">
    <property type="entry name" value="HSDR_N_2"/>
    <property type="match status" value="1"/>
</dbReference>
<dbReference type="RefSeq" id="WP_132333211.1">
    <property type="nucleotide sequence ID" value="NZ_SMJZ01000051.1"/>
</dbReference>
<dbReference type="OrthoDB" id="570928at2"/>
<dbReference type="AlphaFoldDB" id="A0A4R4NGI9"/>
<gene>
    <name evidence="3" type="ORF">E1267_15785</name>
</gene>
<dbReference type="EMBL" id="SMJZ01000051">
    <property type="protein sequence ID" value="TDC06660.1"/>
    <property type="molecule type" value="Genomic_DNA"/>
</dbReference>
<evidence type="ECO:0000313" key="3">
    <source>
        <dbReference type="EMBL" id="TDC06660.1"/>
    </source>
</evidence>
<feature type="domain" description="Type I restriction enzyme R protein N-terminal" evidence="2">
    <location>
        <begin position="69"/>
        <end position="158"/>
    </location>
</feature>
<proteinExistence type="predicted"/>
<evidence type="ECO:0000256" key="1">
    <source>
        <dbReference type="SAM" id="MobiDB-lite"/>
    </source>
</evidence>
<dbReference type="InterPro" id="IPR029464">
    <property type="entry name" value="HSDR_N"/>
</dbReference>
<dbReference type="Proteomes" id="UP000295157">
    <property type="component" value="Unassembled WGS sequence"/>
</dbReference>
<protein>
    <recommendedName>
        <fullName evidence="2">Type I restriction enzyme R protein N-terminal domain-containing protein</fullName>
    </recommendedName>
</protein>
<keyword evidence="4" id="KW-1185">Reference proteome</keyword>
<comment type="caution">
    <text evidence="3">The sequence shown here is derived from an EMBL/GenBank/DDBJ whole genome shotgun (WGS) entry which is preliminary data.</text>
</comment>
<reference evidence="3 4" key="1">
    <citation type="submission" date="2019-02" db="EMBL/GenBank/DDBJ databases">
        <title>Draft genome sequences of novel Actinobacteria.</title>
        <authorList>
            <person name="Sahin N."/>
            <person name="Ay H."/>
            <person name="Saygin H."/>
        </authorList>
    </citation>
    <scope>NUCLEOTIDE SEQUENCE [LARGE SCALE GENOMIC DNA]</scope>
    <source>
        <strain evidence="3 4">KC201</strain>
    </source>
</reference>